<comment type="caution">
    <text evidence="4">The sequence shown here is derived from an EMBL/GenBank/DDBJ whole genome shotgun (WGS) entry which is preliminary data.</text>
</comment>
<organism evidence="4 5">
    <name type="scientific">Candidatus Blautia stercorigallinarum</name>
    <dbReference type="NCBI Taxonomy" id="2838501"/>
    <lineage>
        <taxon>Bacteria</taxon>
        <taxon>Bacillati</taxon>
        <taxon>Bacillota</taxon>
        <taxon>Clostridia</taxon>
        <taxon>Lachnospirales</taxon>
        <taxon>Lachnospiraceae</taxon>
        <taxon>Blautia</taxon>
    </lineage>
</organism>
<dbReference type="InterPro" id="IPR052196">
    <property type="entry name" value="Bact_Kbp"/>
</dbReference>
<dbReference type="InterPro" id="IPR018392">
    <property type="entry name" value="LysM"/>
</dbReference>
<dbReference type="PROSITE" id="PS51782">
    <property type="entry name" value="LYSM"/>
    <property type="match status" value="1"/>
</dbReference>
<reference evidence="4" key="2">
    <citation type="submission" date="2021-04" db="EMBL/GenBank/DDBJ databases">
        <authorList>
            <person name="Gilroy R."/>
        </authorList>
    </citation>
    <scope>NUCLEOTIDE SEQUENCE</scope>
    <source>
        <strain evidence="4">CHK195-9823</strain>
    </source>
</reference>
<dbReference type="EMBL" id="DXIQ01000069">
    <property type="protein sequence ID" value="HIV39433.1"/>
    <property type="molecule type" value="Genomic_DNA"/>
</dbReference>
<dbReference type="CDD" id="cd00118">
    <property type="entry name" value="LysM"/>
    <property type="match status" value="1"/>
</dbReference>
<accession>A0A9D1TFR1</accession>
<keyword evidence="2" id="KW-1133">Transmembrane helix</keyword>
<evidence type="ECO:0000313" key="5">
    <source>
        <dbReference type="Proteomes" id="UP000886814"/>
    </source>
</evidence>
<feature type="transmembrane region" description="Helical" evidence="2">
    <location>
        <begin position="232"/>
        <end position="252"/>
    </location>
</feature>
<keyword evidence="2" id="KW-0472">Membrane</keyword>
<dbReference type="PANTHER" id="PTHR34700:SF4">
    <property type="entry name" value="PHAGE-LIKE ELEMENT PBSX PROTEIN XKDP"/>
    <property type="match status" value="1"/>
</dbReference>
<evidence type="ECO:0000256" key="2">
    <source>
        <dbReference type="SAM" id="Phobius"/>
    </source>
</evidence>
<dbReference type="Gene3D" id="3.10.350.10">
    <property type="entry name" value="LysM domain"/>
    <property type="match status" value="1"/>
</dbReference>
<dbReference type="AlphaFoldDB" id="A0A9D1TFR1"/>
<evidence type="ECO:0000259" key="3">
    <source>
        <dbReference type="PROSITE" id="PS51782"/>
    </source>
</evidence>
<dbReference type="Proteomes" id="UP000886814">
    <property type="component" value="Unassembled WGS sequence"/>
</dbReference>
<dbReference type="SMART" id="SM00257">
    <property type="entry name" value="LysM"/>
    <property type="match status" value="1"/>
</dbReference>
<dbReference type="InterPro" id="IPR036779">
    <property type="entry name" value="LysM_dom_sf"/>
</dbReference>
<evidence type="ECO:0000313" key="4">
    <source>
        <dbReference type="EMBL" id="HIV39433.1"/>
    </source>
</evidence>
<sequence>MIEIVYEKEKQKSEGNESFFRIPNNIRQIGEVGGTQKIYIEDYAYTYLCRISSENLTRGMGAILLGQANWKDGVSYLFIKSAVALPDMEVSEEHLEFTQEIWNHVYEKNKEYFPDQEVVGWFLSIPGCSMELHQVICQTHLDHFGGSDKILFVMEPLEKEEAFYRYEDGRMSRQTGFYVYYEKNEPMHNFLIAQNQKLEKKSEEVDDSAVRNFRKKVEKNAGQEQKKTGFPVMKAAGICAAVAVLAVGVLYLNDYQKLQSAREVIADIDQERQAAGAQETTPVNGEVDQEGADKQQTEGKTDSPSEEKAQETQETDTDQEEQNQTGEKSEDTSASGNTDQEQSGQNEEEQEEESSQVSGEIHPTYTIQRGDTITKISIKTYGSTEKVREICELNNLSVNDLIYPGQKILLP</sequence>
<dbReference type="Gene3D" id="3.40.140.10">
    <property type="entry name" value="Cytidine Deaminase, domain 2"/>
    <property type="match status" value="1"/>
</dbReference>
<name>A0A9D1TFR1_9FIRM</name>
<dbReference type="Pfam" id="PF01476">
    <property type="entry name" value="LysM"/>
    <property type="match status" value="1"/>
</dbReference>
<dbReference type="PANTHER" id="PTHR34700">
    <property type="entry name" value="POTASSIUM BINDING PROTEIN KBP"/>
    <property type="match status" value="1"/>
</dbReference>
<proteinExistence type="predicted"/>
<reference evidence="4" key="1">
    <citation type="journal article" date="2021" name="PeerJ">
        <title>Extensive microbial diversity within the chicken gut microbiome revealed by metagenomics and culture.</title>
        <authorList>
            <person name="Gilroy R."/>
            <person name="Ravi A."/>
            <person name="Getino M."/>
            <person name="Pursley I."/>
            <person name="Horton D.L."/>
            <person name="Alikhan N.F."/>
            <person name="Baker D."/>
            <person name="Gharbi K."/>
            <person name="Hall N."/>
            <person name="Watson M."/>
            <person name="Adriaenssens E.M."/>
            <person name="Foster-Nyarko E."/>
            <person name="Jarju S."/>
            <person name="Secka A."/>
            <person name="Antonio M."/>
            <person name="Oren A."/>
            <person name="Chaudhuri R.R."/>
            <person name="La Ragione R."/>
            <person name="Hildebrand F."/>
            <person name="Pallen M.J."/>
        </authorList>
    </citation>
    <scope>NUCLEOTIDE SEQUENCE</scope>
    <source>
        <strain evidence="4">CHK195-9823</strain>
    </source>
</reference>
<dbReference type="SUPFAM" id="SSF54106">
    <property type="entry name" value="LysM domain"/>
    <property type="match status" value="1"/>
</dbReference>
<evidence type="ECO:0000256" key="1">
    <source>
        <dbReference type="SAM" id="MobiDB-lite"/>
    </source>
</evidence>
<feature type="region of interest" description="Disordered" evidence="1">
    <location>
        <begin position="273"/>
        <end position="368"/>
    </location>
</feature>
<feature type="domain" description="LysM" evidence="3">
    <location>
        <begin position="363"/>
        <end position="410"/>
    </location>
</feature>
<feature type="compositionally biased region" description="Basic and acidic residues" evidence="1">
    <location>
        <begin position="291"/>
        <end position="311"/>
    </location>
</feature>
<gene>
    <name evidence="4" type="ORF">H9747_10645</name>
</gene>
<protein>
    <submittedName>
        <fullName evidence="4">LysM peptidoglycan-binding domain-containing protein</fullName>
    </submittedName>
</protein>
<keyword evidence="2" id="KW-0812">Transmembrane</keyword>